<evidence type="ECO:0000256" key="2">
    <source>
        <dbReference type="ARBA" id="ARBA00022547"/>
    </source>
</evidence>
<dbReference type="PANTHER" id="PTHR12733:SF3">
    <property type="entry name" value="ATP SYNTHASE F(0) COMPLEX SUBUNIT B1, MITOCHONDRIAL"/>
    <property type="match status" value="1"/>
</dbReference>
<dbReference type="GO" id="GO:0005743">
    <property type="term" value="C:mitochondrial inner membrane"/>
    <property type="evidence" value="ECO:0007669"/>
    <property type="project" value="UniProtKB-SubCell"/>
</dbReference>
<dbReference type="InterPro" id="IPR013837">
    <property type="entry name" value="ATP_synth_F0_suB"/>
</dbReference>
<comment type="similarity">
    <text evidence="8">Belongs to the eukaryotic ATPase B chain family.</text>
</comment>
<comment type="subcellular location">
    <subcellularLocation>
        <location evidence="8">Mitochondrion</location>
    </subcellularLocation>
    <subcellularLocation>
        <location evidence="8">Mitochondrion inner membrane</location>
    </subcellularLocation>
</comment>
<keyword evidence="6 8" id="KW-0496">Mitochondrion</keyword>
<reference evidence="9" key="1">
    <citation type="submission" date="2021-01" db="EMBL/GenBank/DDBJ databases">
        <authorList>
            <person name="Corre E."/>
            <person name="Pelletier E."/>
            <person name="Niang G."/>
            <person name="Scheremetjew M."/>
            <person name="Finn R."/>
            <person name="Kale V."/>
            <person name="Holt S."/>
            <person name="Cochrane G."/>
            <person name="Meng A."/>
            <person name="Brown T."/>
            <person name="Cohen L."/>
        </authorList>
    </citation>
    <scope>NUCLEOTIDE SEQUENCE</scope>
    <source>
        <strain evidence="9">CCMP125</strain>
    </source>
</reference>
<evidence type="ECO:0000256" key="1">
    <source>
        <dbReference type="ARBA" id="ARBA00022448"/>
    </source>
</evidence>
<organism evidence="9">
    <name type="scientific">Entomoneis paludosa</name>
    <dbReference type="NCBI Taxonomy" id="265537"/>
    <lineage>
        <taxon>Eukaryota</taxon>
        <taxon>Sar</taxon>
        <taxon>Stramenopiles</taxon>
        <taxon>Ochrophyta</taxon>
        <taxon>Bacillariophyta</taxon>
        <taxon>Bacillariophyceae</taxon>
        <taxon>Bacillariophycidae</taxon>
        <taxon>Entomoneidaceae</taxon>
        <taxon>Entomoneis</taxon>
    </lineage>
</organism>
<keyword evidence="5 8" id="KW-0406">Ion transport</keyword>
<dbReference type="GO" id="GO:0015986">
    <property type="term" value="P:proton motive force-driven ATP synthesis"/>
    <property type="evidence" value="ECO:0007669"/>
    <property type="project" value="UniProtKB-UniRule"/>
</dbReference>
<evidence type="ECO:0000256" key="5">
    <source>
        <dbReference type="ARBA" id="ARBA00023065"/>
    </source>
</evidence>
<evidence type="ECO:0000256" key="4">
    <source>
        <dbReference type="ARBA" id="ARBA00022792"/>
    </source>
</evidence>
<dbReference type="EMBL" id="HBHT01016179">
    <property type="protein sequence ID" value="CAD9963072.1"/>
    <property type="molecule type" value="Transcribed_RNA"/>
</dbReference>
<evidence type="ECO:0000313" key="9">
    <source>
        <dbReference type="EMBL" id="CAD9963072.1"/>
    </source>
</evidence>
<name>A0A7S3DNV7_9STRA</name>
<gene>
    <name evidence="9" type="ORF">APAL1065_LOCUS10789</name>
</gene>
<keyword evidence="1 8" id="KW-0813">Transport</keyword>
<keyword evidence="4 8" id="KW-0999">Mitochondrion inner membrane</keyword>
<dbReference type="Pfam" id="PF05405">
    <property type="entry name" value="Mt_ATP-synt_B"/>
    <property type="match status" value="1"/>
</dbReference>
<keyword evidence="3 8" id="KW-0375">Hydrogen ion transport</keyword>
<dbReference type="PANTHER" id="PTHR12733">
    <property type="entry name" value="MITOCHONDRIAL ATP SYNTHASE B CHAIN"/>
    <property type="match status" value="1"/>
</dbReference>
<sequence>MLRATASKVVRQGALSARRGVPLAAPRLQEFHASYRREEEAKAEVVEVPDEGWFTPAYGIGAGIAFAVPAIHYEWYLINEETQLAACFVGFCGVVYKQFGGVIFDALEEEGNQVLAQTNAAEDEVIGDLTKGIEELESQLGIVDELENIKQLKIETYEQLNEVGKVKPLYNFKAQVEKLLKAIAAEEAAGQEKEKMALMEEATAAVSAEFASSKDLQKKSLANAVAMLKGSKTGSDPVKEAYLSFFAKKMAAAGKINEADEAKASREALLAKLNAVAKNDKFYFEFDASGSPKMVG</sequence>
<dbReference type="AlphaFoldDB" id="A0A7S3DNV7"/>
<comment type="subunit">
    <text evidence="8">F-type ATPases have 2 components, CF(1) - the catalytic core - and CF(0) - the membrane proton channel. CF(1) and CF(0) have multiple subunits.</text>
</comment>
<evidence type="ECO:0000256" key="6">
    <source>
        <dbReference type="ARBA" id="ARBA00023128"/>
    </source>
</evidence>
<comment type="function">
    <text evidence="8">Subunit b, of the mitochondrial membrane ATP synthase complex (F(1)F(0) ATP synthase or Complex V) that produces ATP from ADP in the presence of a proton gradient across the membrane which is generated by electron transport complexes of the respiratory chain. ATP synthase complex consist of a soluble F(1) head domain - the catalytic core - and a membrane F(1) domain - the membrane proton channel. These two domains are linked by a central stalk rotating inside the F(1) region and a stationary peripheral stalk. During catalysis, ATP synthesis in the catalytic domain of F(1) is coupled via a rotary mechanism of the central stalk subunits to proton translocation. In vivo, can only synthesize ATP although its ATP hydrolase activity can be activated artificially in vitro. Part of the complex F(0) domain. Part of the complex F(0) domain and the peripheric stalk, which acts as a stator to hold the catalytic alpha(3)beta(3) subcomplex and subunit a/ATP6 static relative to the rotary elements.</text>
</comment>
<proteinExistence type="inferred from homology"/>
<dbReference type="GO" id="GO:0045259">
    <property type="term" value="C:proton-transporting ATP synthase complex"/>
    <property type="evidence" value="ECO:0007669"/>
    <property type="project" value="UniProtKB-KW"/>
</dbReference>
<keyword evidence="2 8" id="KW-0138">CF(0)</keyword>
<accession>A0A7S3DNV7</accession>
<keyword evidence="7 8" id="KW-0472">Membrane</keyword>
<evidence type="ECO:0000256" key="8">
    <source>
        <dbReference type="RuleBase" id="RU368017"/>
    </source>
</evidence>
<dbReference type="GO" id="GO:0015078">
    <property type="term" value="F:proton transmembrane transporter activity"/>
    <property type="evidence" value="ECO:0007669"/>
    <property type="project" value="UniProtKB-UniRule"/>
</dbReference>
<protein>
    <recommendedName>
        <fullName evidence="8">ATP synthase subunit b</fullName>
    </recommendedName>
</protein>
<dbReference type="InterPro" id="IPR008688">
    <property type="entry name" value="ATP_synth_Bsub_B/MI25"/>
</dbReference>
<evidence type="ECO:0000256" key="3">
    <source>
        <dbReference type="ARBA" id="ARBA00022781"/>
    </source>
</evidence>
<evidence type="ECO:0000256" key="7">
    <source>
        <dbReference type="ARBA" id="ARBA00023136"/>
    </source>
</evidence>